<feature type="domain" description="Nudix hydrolase" evidence="7">
    <location>
        <begin position="62"/>
        <end position="199"/>
    </location>
</feature>
<dbReference type="NCBIfam" id="NF007980">
    <property type="entry name" value="PRK10707.1"/>
    <property type="match status" value="1"/>
</dbReference>
<keyword evidence="5" id="KW-0460">Magnesium</keyword>
<comment type="caution">
    <text evidence="8">The sequence shown here is derived from an EMBL/GenBank/DDBJ whole genome shotgun (WGS) entry which is preliminary data.</text>
</comment>
<dbReference type="Proteomes" id="UP001069802">
    <property type="component" value="Unassembled WGS sequence"/>
</dbReference>
<name>A0ABT4LL58_9PROT</name>
<keyword evidence="6" id="KW-0464">Manganese</keyword>
<dbReference type="EMBL" id="JAPWGY010000004">
    <property type="protein sequence ID" value="MCZ4281845.1"/>
    <property type="molecule type" value="Genomic_DNA"/>
</dbReference>
<dbReference type="PROSITE" id="PS51462">
    <property type="entry name" value="NUDIX"/>
    <property type="match status" value="1"/>
</dbReference>
<evidence type="ECO:0000313" key="8">
    <source>
        <dbReference type="EMBL" id="MCZ4281845.1"/>
    </source>
</evidence>
<keyword evidence="4" id="KW-0378">Hydrolase</keyword>
<dbReference type="RefSeq" id="WP_269423999.1">
    <property type="nucleotide sequence ID" value="NZ_JAPWGY010000004.1"/>
</dbReference>
<dbReference type="PANTHER" id="PTHR12992:SF11">
    <property type="entry name" value="MITOCHONDRIAL COENZYME A DIPHOSPHATASE NUDT8"/>
    <property type="match status" value="1"/>
</dbReference>
<dbReference type="InterPro" id="IPR015797">
    <property type="entry name" value="NUDIX_hydrolase-like_dom_sf"/>
</dbReference>
<evidence type="ECO:0000256" key="2">
    <source>
        <dbReference type="ARBA" id="ARBA00001946"/>
    </source>
</evidence>
<proteinExistence type="predicted"/>
<dbReference type="PANTHER" id="PTHR12992">
    <property type="entry name" value="NUDIX HYDROLASE"/>
    <property type="match status" value="1"/>
</dbReference>
<comment type="cofactor">
    <cofactor evidence="2">
        <name>Mg(2+)</name>
        <dbReference type="ChEBI" id="CHEBI:18420"/>
    </cofactor>
</comment>
<gene>
    <name evidence="8" type="ORF">O4H49_13725</name>
</gene>
<sequence length="237" mass="26753">MSDWERNWTSGQLSSLFAGISPGEAKRDAASGTVIDGGASRREIFVRGDHDMNPDFYEPERTLVPAAVIVPLIERSEGFTLLLTRRTDHLHDHAGQVSFPGGRIDPGDLDQEDAALREFEEEVGVPRNHVSLIGRLDTYITRTGFEITPVVGLIKPPFPVNPDSFEVAEVFEVPLNFFLKPGSRQRHNREFEGRKRYYYAFPYQEYFIWGATAGMIVNLCDVLSHPETLNSERLKNS</sequence>
<accession>A0ABT4LL58</accession>
<evidence type="ECO:0000256" key="1">
    <source>
        <dbReference type="ARBA" id="ARBA00001936"/>
    </source>
</evidence>
<dbReference type="Gene3D" id="3.90.79.10">
    <property type="entry name" value="Nucleoside Triphosphate Pyrophosphohydrolase"/>
    <property type="match status" value="1"/>
</dbReference>
<comment type="cofactor">
    <cofactor evidence="1">
        <name>Mn(2+)</name>
        <dbReference type="ChEBI" id="CHEBI:29035"/>
    </cofactor>
</comment>
<dbReference type="InterPro" id="IPR045121">
    <property type="entry name" value="CoAse"/>
</dbReference>
<dbReference type="CDD" id="cd03426">
    <property type="entry name" value="NUDIX_CoAse_Nudt7"/>
    <property type="match status" value="1"/>
</dbReference>
<dbReference type="Pfam" id="PF00293">
    <property type="entry name" value="NUDIX"/>
    <property type="match status" value="1"/>
</dbReference>
<reference evidence="8" key="1">
    <citation type="submission" date="2022-12" db="EMBL/GenBank/DDBJ databases">
        <title>Bacterial isolates from different developmental stages of Nematostella vectensis.</title>
        <authorList>
            <person name="Fraune S."/>
        </authorList>
    </citation>
    <scope>NUCLEOTIDE SEQUENCE</scope>
    <source>
        <strain evidence="8">G21630-S1</strain>
    </source>
</reference>
<protein>
    <submittedName>
        <fullName evidence="8">CoA pyrophosphatase</fullName>
    </submittedName>
</protein>
<dbReference type="InterPro" id="IPR000086">
    <property type="entry name" value="NUDIX_hydrolase_dom"/>
</dbReference>
<keyword evidence="9" id="KW-1185">Reference proteome</keyword>
<evidence type="ECO:0000256" key="4">
    <source>
        <dbReference type="ARBA" id="ARBA00022801"/>
    </source>
</evidence>
<evidence type="ECO:0000256" key="3">
    <source>
        <dbReference type="ARBA" id="ARBA00022723"/>
    </source>
</evidence>
<keyword evidence="3" id="KW-0479">Metal-binding</keyword>
<evidence type="ECO:0000256" key="5">
    <source>
        <dbReference type="ARBA" id="ARBA00022842"/>
    </source>
</evidence>
<evidence type="ECO:0000259" key="7">
    <source>
        <dbReference type="PROSITE" id="PS51462"/>
    </source>
</evidence>
<dbReference type="SUPFAM" id="SSF55811">
    <property type="entry name" value="Nudix"/>
    <property type="match status" value="1"/>
</dbReference>
<evidence type="ECO:0000313" key="9">
    <source>
        <dbReference type="Proteomes" id="UP001069802"/>
    </source>
</evidence>
<evidence type="ECO:0000256" key="6">
    <source>
        <dbReference type="ARBA" id="ARBA00023211"/>
    </source>
</evidence>
<organism evidence="8 9">
    <name type="scientific">Kiloniella laminariae</name>
    <dbReference type="NCBI Taxonomy" id="454162"/>
    <lineage>
        <taxon>Bacteria</taxon>
        <taxon>Pseudomonadati</taxon>
        <taxon>Pseudomonadota</taxon>
        <taxon>Alphaproteobacteria</taxon>
        <taxon>Rhodospirillales</taxon>
        <taxon>Kiloniellaceae</taxon>
        <taxon>Kiloniella</taxon>
    </lineage>
</organism>